<keyword evidence="5" id="KW-0698">rRNA processing</keyword>
<dbReference type="InterPro" id="IPR035371">
    <property type="entry name" value="Nrap_D6"/>
</dbReference>
<dbReference type="Proteomes" id="UP001307849">
    <property type="component" value="Unassembled WGS sequence"/>
</dbReference>
<dbReference type="AlphaFoldDB" id="A0AAN8N9I9"/>
<accession>A0AAN8N9I9</accession>
<reference evidence="12 13" key="1">
    <citation type="submission" date="2019-10" db="EMBL/GenBank/DDBJ databases">
        <authorList>
            <person name="Palmer J.M."/>
        </authorList>
    </citation>
    <scope>NUCLEOTIDE SEQUENCE [LARGE SCALE GENOMIC DNA]</scope>
    <source>
        <strain evidence="12 13">TWF506</strain>
    </source>
</reference>
<keyword evidence="4 5" id="KW-0539">Nucleus</keyword>
<keyword evidence="5" id="KW-0687">Ribonucleoprotein</keyword>
<evidence type="ECO:0000256" key="4">
    <source>
        <dbReference type="ARBA" id="ARBA00023242"/>
    </source>
</evidence>
<evidence type="ECO:0000256" key="5">
    <source>
        <dbReference type="RuleBase" id="RU364032"/>
    </source>
</evidence>
<keyword evidence="3 5" id="KW-0694">RNA-binding</keyword>
<dbReference type="InterPro" id="IPR035082">
    <property type="entry name" value="Nrap_D1"/>
</dbReference>
<dbReference type="Gene3D" id="1.10.1410.10">
    <property type="match status" value="1"/>
</dbReference>
<dbReference type="GO" id="GO:0034456">
    <property type="term" value="C:UTP-C complex"/>
    <property type="evidence" value="ECO:0007669"/>
    <property type="project" value="TreeGrafter"/>
</dbReference>
<name>A0AAN8N9I9_9PEZI</name>
<feature type="domain" description="Nrap protein" evidence="8">
    <location>
        <begin position="443"/>
        <end position="567"/>
    </location>
</feature>
<dbReference type="GO" id="GO:0032040">
    <property type="term" value="C:small-subunit processome"/>
    <property type="evidence" value="ECO:0007669"/>
    <property type="project" value="TreeGrafter"/>
</dbReference>
<dbReference type="PANTHER" id="PTHR17972">
    <property type="entry name" value="NUCLEOLAR RNA-ASSOCIATED PROTEIN"/>
    <property type="match status" value="1"/>
</dbReference>
<dbReference type="Pfam" id="PF17405">
    <property type="entry name" value="Nrap_D4"/>
    <property type="match status" value="1"/>
</dbReference>
<keyword evidence="5" id="KW-0690">Ribosome biogenesis</keyword>
<dbReference type="EMBL" id="JAVHJM010000005">
    <property type="protein sequence ID" value="KAK6514166.1"/>
    <property type="molecule type" value="Genomic_DNA"/>
</dbReference>
<dbReference type="Pfam" id="PF17404">
    <property type="entry name" value="Nrap_D3"/>
    <property type="match status" value="1"/>
</dbReference>
<organism evidence="12 13">
    <name type="scientific">Arthrobotrys conoides</name>
    <dbReference type="NCBI Taxonomy" id="74498"/>
    <lineage>
        <taxon>Eukaryota</taxon>
        <taxon>Fungi</taxon>
        <taxon>Dikarya</taxon>
        <taxon>Ascomycota</taxon>
        <taxon>Pezizomycotina</taxon>
        <taxon>Orbiliomycetes</taxon>
        <taxon>Orbiliales</taxon>
        <taxon>Orbiliaceae</taxon>
        <taxon>Arthrobotrys</taxon>
    </lineage>
</organism>
<dbReference type="GO" id="GO:0032545">
    <property type="term" value="C:CURI complex"/>
    <property type="evidence" value="ECO:0007669"/>
    <property type="project" value="TreeGrafter"/>
</dbReference>
<evidence type="ECO:0000313" key="12">
    <source>
        <dbReference type="EMBL" id="KAK6514166.1"/>
    </source>
</evidence>
<feature type="domain" description="Nrap protein" evidence="6">
    <location>
        <begin position="158"/>
        <end position="284"/>
    </location>
</feature>
<evidence type="ECO:0000256" key="3">
    <source>
        <dbReference type="ARBA" id="ARBA00022884"/>
    </source>
</evidence>
<dbReference type="PANTHER" id="PTHR17972:SF0">
    <property type="entry name" value="NUCLEOLAR PROTEIN 6"/>
    <property type="match status" value="1"/>
</dbReference>
<feature type="domain" description="Nrap protein" evidence="7">
    <location>
        <begin position="291"/>
        <end position="396"/>
    </location>
</feature>
<feature type="domain" description="Nrap protein" evidence="10">
    <location>
        <begin position="781"/>
        <end position="923"/>
    </location>
</feature>
<evidence type="ECO:0000256" key="1">
    <source>
        <dbReference type="ARBA" id="ARBA00004604"/>
    </source>
</evidence>
<proteinExistence type="inferred from homology"/>
<dbReference type="Pfam" id="PF03813">
    <property type="entry name" value="Nrap"/>
    <property type="match status" value="1"/>
</dbReference>
<dbReference type="InterPro" id="IPR035368">
    <property type="entry name" value="Nrap_D3"/>
</dbReference>
<gene>
    <name evidence="12" type="ORF">TWF506_008578</name>
</gene>
<feature type="domain" description="Nrap protein" evidence="11">
    <location>
        <begin position="938"/>
        <end position="1048"/>
    </location>
</feature>
<comment type="subcellular location">
    <subcellularLocation>
        <location evidence="1 5">Nucleus</location>
        <location evidence="1 5">Nucleolus</location>
    </subcellularLocation>
</comment>
<sequence length="1054" mass="119728">MVHVLVSKVNTLAPYFKSRMAHDLSISQSRNSKKRKIFDSHGFKDAPNPPLSPLRRSYQKEVADLIRLQKCSAQEMSQVTQAVENVKRVLIDIKETTFVSIRDAEAMFHSHGVHIPYPECGDCIRDGGVCLSSPTRVEAEWGLGHKMLPKSEHGDISVDLFIEIPSATFHPKDYLEYRYHRKRIIYLSYILLALKNTQKTSDYSYLADFMDGDEFRPIILVDCPSSRCKIRLIPAISLSIFPLDKLSPNTCRADRQNDVPTPMYNSSIIDDAYHLVALDALQKYAVSNEGFKEALILGRVWLFRLGFSSHLLDGGFGEKEWALLQCHLVETATTPSRYSTSADAFQTFKSVLNLIANTSIHSQFNISILHQRHIDFNVFSKMSRWSSQALIHHSRAATSLDKLGIPSRAQVHSIFENPLYHISDIAMSFPIDSLQIGEMLPKTVKRWNLKYHINEYCYNLFSKGLGDRFKMMIFSTPRPHSKQLKDALDTPPQNPDVYGLTIFITLDEKMCRRVLDYGPEVQDTAKTADFREFWEDKAELRRFKDGRVMETVRWDSNSPPTEQILSFLHRKLTASFQTTEKPAYQGLESGIYLANPPLLRPADDSHETTVSEFEMIANAIRQVKGFPLGFRKISGVSPSLSFTSVEPPVPCSRYLGPPLEGELELESSSMWPVDPEQRSRTELGLLLKLRAELEATGNFLTVRVGIASASRLHSMSCFLDLLTKRQFYFRFRLRHTLEILPKKAGVNLPADPSLGIPNVGFMHPNKRSSLRASTIQRCYQYQYFSSSVRILKQWFRSHHLACFFPGDILELFIAGVFSQYSPAEIPGSTYCGFRRAMARISHWDWRRTPLEVEILRHFTGDERAHILKAFGTYQHASPNNEACLSVVLPGEDGEVDWIRHLIPRLVAIRMTQLARETHNRLSSTPTPFQAAFIPDMSFFDFVITLKRKSDPHESVGKYSNLSAVPKKFGPLPLYQEFVAELKVQTEEYILLFPSEDSLTIGGLWKAKNEPNIPDLQDSANLAVKCGISNKTAILGLIIELGLGLVERIHVKVSD</sequence>
<dbReference type="InterPro" id="IPR035369">
    <property type="entry name" value="Nrap_D4"/>
</dbReference>
<evidence type="ECO:0000313" key="13">
    <source>
        <dbReference type="Proteomes" id="UP001307849"/>
    </source>
</evidence>
<evidence type="ECO:0000259" key="9">
    <source>
        <dbReference type="Pfam" id="PF17405"/>
    </source>
</evidence>
<evidence type="ECO:0000259" key="7">
    <source>
        <dbReference type="Pfam" id="PF17403"/>
    </source>
</evidence>
<feature type="domain" description="Nrap protein" evidence="9">
    <location>
        <begin position="605"/>
        <end position="738"/>
    </location>
</feature>
<evidence type="ECO:0000259" key="6">
    <source>
        <dbReference type="Pfam" id="PF03813"/>
    </source>
</evidence>
<evidence type="ECO:0000259" key="11">
    <source>
        <dbReference type="Pfam" id="PF17407"/>
    </source>
</evidence>
<comment type="caution">
    <text evidence="12">The sequence shown here is derived from an EMBL/GenBank/DDBJ whole genome shotgun (WGS) entry which is preliminary data.</text>
</comment>
<dbReference type="Pfam" id="PF17407">
    <property type="entry name" value="Nrap_D6"/>
    <property type="match status" value="1"/>
</dbReference>
<evidence type="ECO:0000259" key="10">
    <source>
        <dbReference type="Pfam" id="PF17406"/>
    </source>
</evidence>
<comment type="similarity">
    <text evidence="2 5">Belongs to the NRAP family.</text>
</comment>
<dbReference type="GO" id="GO:0003723">
    <property type="term" value="F:RNA binding"/>
    <property type="evidence" value="ECO:0007669"/>
    <property type="project" value="UniProtKB-KW"/>
</dbReference>
<dbReference type="GO" id="GO:0006364">
    <property type="term" value="P:rRNA processing"/>
    <property type="evidence" value="ECO:0007669"/>
    <property type="project" value="UniProtKB-KW"/>
</dbReference>
<dbReference type="Pfam" id="PF17403">
    <property type="entry name" value="Nrap_D2"/>
    <property type="match status" value="1"/>
</dbReference>
<dbReference type="InterPro" id="IPR035370">
    <property type="entry name" value="Nrap_D5"/>
</dbReference>
<keyword evidence="13" id="KW-1185">Reference proteome</keyword>
<dbReference type="InterPro" id="IPR005554">
    <property type="entry name" value="NOL6/Upt22"/>
</dbReference>
<evidence type="ECO:0000259" key="8">
    <source>
        <dbReference type="Pfam" id="PF17404"/>
    </source>
</evidence>
<dbReference type="GO" id="GO:0006409">
    <property type="term" value="P:tRNA export from nucleus"/>
    <property type="evidence" value="ECO:0007669"/>
    <property type="project" value="TreeGrafter"/>
</dbReference>
<protein>
    <recommendedName>
        <fullName evidence="5">U3 small nucleolar RNA-associated protein 22</fullName>
    </recommendedName>
</protein>
<dbReference type="Pfam" id="PF17406">
    <property type="entry name" value="Nrap_D5"/>
    <property type="match status" value="1"/>
</dbReference>
<evidence type="ECO:0000256" key="2">
    <source>
        <dbReference type="ARBA" id="ARBA00006674"/>
    </source>
</evidence>
<dbReference type="InterPro" id="IPR035367">
    <property type="entry name" value="Nrap_D2"/>
</dbReference>